<sequence>MSAKYDSKRTKTDVLIEEGTFNPTPEKVRDPKFRGSEFFDPHDAVQVKYEMLRRVSIDKVSVTEASDEYGVSRPTYYQAKVNFDMAGIAGLVPTKPGPRGPHKIDDKVVAFLQAHLAPGEPVRARELAKLLRQELDIELHPRSIERVLKKAAGKLCRDGGVSDPTVDHRVPV</sequence>
<reference evidence="2" key="1">
    <citation type="submission" date="2022-10" db="EMBL/GenBank/DDBJ databases">
        <title>Whole genome sequencing of three plant growth promoting bacteria isolated from Vachellia tortilis subsp. raddiana in Morocco.</title>
        <authorList>
            <person name="Hnini M."/>
            <person name="Zouagui R."/>
            <person name="Zouagui H."/>
            <person name="Chemao Elfihri M.-W."/>
            <person name="Ibrahimi A."/>
            <person name="Sbabou L."/>
            <person name="Aurag J."/>
        </authorList>
    </citation>
    <scope>NUCLEOTIDE SEQUENCE</scope>
    <source>
        <strain evidence="2">LMR678</strain>
    </source>
</reference>
<protein>
    <submittedName>
        <fullName evidence="2">Helix-turn-helix domain-containing protein</fullName>
    </submittedName>
</protein>
<dbReference type="Proteomes" id="UP001079430">
    <property type="component" value="Unassembled WGS sequence"/>
</dbReference>
<dbReference type="Pfam" id="PF13518">
    <property type="entry name" value="HTH_28"/>
    <property type="match status" value="1"/>
</dbReference>
<proteinExistence type="predicted"/>
<dbReference type="SUPFAM" id="SSF46689">
    <property type="entry name" value="Homeodomain-like"/>
    <property type="match status" value="1"/>
</dbReference>
<evidence type="ECO:0000313" key="2">
    <source>
        <dbReference type="EMBL" id="MCZ4093084.1"/>
    </source>
</evidence>
<dbReference type="InterPro" id="IPR055247">
    <property type="entry name" value="InsJ-like_HTH"/>
</dbReference>
<accession>A0ABT4KMI8</accession>
<feature type="domain" description="Insertion element IS150 protein InsJ-like helix-turn-helix" evidence="1">
    <location>
        <begin position="48"/>
        <end position="99"/>
    </location>
</feature>
<name>A0ABT4KMI8_9HYPH</name>
<dbReference type="InterPro" id="IPR009057">
    <property type="entry name" value="Homeodomain-like_sf"/>
</dbReference>
<comment type="caution">
    <text evidence="2">The sequence shown here is derived from an EMBL/GenBank/DDBJ whole genome shotgun (WGS) entry which is preliminary data.</text>
</comment>
<evidence type="ECO:0000313" key="3">
    <source>
        <dbReference type="Proteomes" id="UP001079430"/>
    </source>
</evidence>
<organism evidence="2 3">
    <name type="scientific">Sinorhizobium psoraleae</name>
    <dbReference type="NCBI Taxonomy" id="520838"/>
    <lineage>
        <taxon>Bacteria</taxon>
        <taxon>Pseudomonadati</taxon>
        <taxon>Pseudomonadota</taxon>
        <taxon>Alphaproteobacteria</taxon>
        <taxon>Hyphomicrobiales</taxon>
        <taxon>Rhizobiaceae</taxon>
        <taxon>Sinorhizobium/Ensifer group</taxon>
        <taxon>Sinorhizobium</taxon>
    </lineage>
</organism>
<keyword evidence="3" id="KW-1185">Reference proteome</keyword>
<evidence type="ECO:0000259" key="1">
    <source>
        <dbReference type="Pfam" id="PF13518"/>
    </source>
</evidence>
<dbReference type="EMBL" id="JAPVOI010000005">
    <property type="protein sequence ID" value="MCZ4093084.1"/>
    <property type="molecule type" value="Genomic_DNA"/>
</dbReference>
<dbReference type="RefSeq" id="WP_269284813.1">
    <property type="nucleotide sequence ID" value="NZ_JAPVOI010000005.1"/>
</dbReference>
<gene>
    <name evidence="2" type="ORF">O3W52_24405</name>
</gene>